<feature type="domain" description="Calponin-homology (CH)" evidence="11">
    <location>
        <begin position="14"/>
        <end position="116"/>
    </location>
</feature>
<dbReference type="RefSeq" id="XP_030838825.1">
    <property type="nucleotide sequence ID" value="XM_030982965.1"/>
</dbReference>
<dbReference type="InterPro" id="IPR001715">
    <property type="entry name" value="CH_dom"/>
</dbReference>
<keyword evidence="8" id="KW-0131">Cell cycle</keyword>
<feature type="compositionally biased region" description="Acidic residues" evidence="10">
    <location>
        <begin position="265"/>
        <end position="277"/>
    </location>
</feature>
<sequence>MAINVVSTSVTSENISRHEMVRWVNDSLGMSISKVENLCTGAAYCQFMDMLFENCITLKKVKFDVKQEHQFIENFKLLQKAFKKCGVDKVIPVQKLVNGKFQDNFEFAQWFKKFFDANYNGEEYNAADARGGAGMAAPKKAATTVMKAKPAAAPTRKAAAPKPAPSKQAPSKVGASNKGGATNAQVTDLQMQLDESLMTITGLEKERDFYFGKLRDIEVICSEFENEPHSGITRVLDILYATEDGFEPPEEELAADGDAGGVDYQPEELLDPEQEEY</sequence>
<dbReference type="GO" id="GO:0051225">
    <property type="term" value="P:spindle assembly"/>
    <property type="evidence" value="ECO:0000318"/>
    <property type="project" value="GO_Central"/>
</dbReference>
<dbReference type="EnsemblMetazoa" id="XM_030982965">
    <property type="protein sequence ID" value="XP_030838825"/>
    <property type="gene ID" value="LOC582925"/>
</dbReference>
<dbReference type="InterPro" id="IPR027328">
    <property type="entry name" value="MAPRE"/>
</dbReference>
<keyword evidence="7" id="KW-0206">Cytoskeleton</keyword>
<dbReference type="GO" id="GO:0051233">
    <property type="term" value="C:spindle midzone"/>
    <property type="evidence" value="ECO:0000318"/>
    <property type="project" value="GO_Central"/>
</dbReference>
<dbReference type="FunFam" id="1.20.5.1430:FF:000005">
    <property type="entry name" value="Eb1, isoform E"/>
    <property type="match status" value="1"/>
</dbReference>
<dbReference type="GO" id="GO:0031110">
    <property type="term" value="P:regulation of microtubule polymerization or depolymerization"/>
    <property type="evidence" value="ECO:0000318"/>
    <property type="project" value="GO_Central"/>
</dbReference>
<keyword evidence="4" id="KW-0132">Cell division</keyword>
<dbReference type="GO" id="GO:0005881">
    <property type="term" value="C:cytoplasmic microtubule"/>
    <property type="evidence" value="ECO:0000318"/>
    <property type="project" value="GO_Central"/>
</dbReference>
<dbReference type="OMA" id="ETMPMNS"/>
<keyword evidence="5 9" id="KW-0493">Microtubule</keyword>
<protein>
    <recommendedName>
        <fullName evidence="15">Microtubule-associated protein RP/EB family member 1</fullName>
    </recommendedName>
</protein>
<keyword evidence="3" id="KW-0963">Cytoplasm</keyword>
<evidence type="ECO:0000256" key="9">
    <source>
        <dbReference type="PROSITE-ProRule" id="PRU00576"/>
    </source>
</evidence>
<comment type="similarity">
    <text evidence="2">Belongs to the MAPRE family.</text>
</comment>
<feature type="region of interest" description="Disordered" evidence="10">
    <location>
        <begin position="147"/>
        <end position="181"/>
    </location>
</feature>
<keyword evidence="6" id="KW-0498">Mitosis</keyword>
<evidence type="ECO:0000256" key="10">
    <source>
        <dbReference type="SAM" id="MobiDB-lite"/>
    </source>
</evidence>
<dbReference type="FunFam" id="1.10.418.10:FF:000007">
    <property type="entry name" value="Microtubule-associated protein, RP/EB family, member 2"/>
    <property type="match status" value="1"/>
</dbReference>
<dbReference type="GO" id="GO:0005815">
    <property type="term" value="C:microtubule organizing center"/>
    <property type="evidence" value="ECO:0000318"/>
    <property type="project" value="GO_Central"/>
</dbReference>
<comment type="subcellular location">
    <subcellularLocation>
        <location evidence="1">Cytoplasm</location>
        <location evidence="1">Cytoskeleton</location>
    </subcellularLocation>
</comment>
<dbReference type="GO" id="GO:0051010">
    <property type="term" value="F:microtubule plus-end binding"/>
    <property type="evidence" value="ECO:0000318"/>
    <property type="project" value="GO_Central"/>
</dbReference>
<dbReference type="GeneID" id="582925"/>
<dbReference type="Gene3D" id="1.10.418.10">
    <property type="entry name" value="Calponin-like domain"/>
    <property type="match status" value="1"/>
</dbReference>
<dbReference type="Gene3D" id="1.20.5.1430">
    <property type="match status" value="1"/>
</dbReference>
<dbReference type="InterPro" id="IPR036872">
    <property type="entry name" value="CH_dom_sf"/>
</dbReference>
<dbReference type="SUPFAM" id="SSF140612">
    <property type="entry name" value="EB1 dimerisation domain-like"/>
    <property type="match status" value="1"/>
</dbReference>
<dbReference type="Proteomes" id="UP000007110">
    <property type="component" value="Unassembled WGS sequence"/>
</dbReference>
<dbReference type="InterPro" id="IPR004953">
    <property type="entry name" value="EB1_C"/>
</dbReference>
<evidence type="ECO:0000256" key="3">
    <source>
        <dbReference type="ARBA" id="ARBA00022490"/>
    </source>
</evidence>
<evidence type="ECO:0000259" key="12">
    <source>
        <dbReference type="PROSITE" id="PS51230"/>
    </source>
</evidence>
<evidence type="ECO:0000259" key="11">
    <source>
        <dbReference type="PROSITE" id="PS50021"/>
    </source>
</evidence>
<accession>A0A7M7SXM2</accession>
<feature type="domain" description="EB1 C-terminal" evidence="12">
    <location>
        <begin position="178"/>
        <end position="248"/>
    </location>
</feature>
<evidence type="ECO:0000256" key="1">
    <source>
        <dbReference type="ARBA" id="ARBA00004245"/>
    </source>
</evidence>
<evidence type="ECO:0000256" key="2">
    <source>
        <dbReference type="ARBA" id="ARBA00010729"/>
    </source>
</evidence>
<evidence type="ECO:0000256" key="5">
    <source>
        <dbReference type="ARBA" id="ARBA00022701"/>
    </source>
</evidence>
<dbReference type="KEGG" id="spu:582925"/>
<dbReference type="PROSITE" id="PS51230">
    <property type="entry name" value="EB1_C"/>
    <property type="match status" value="1"/>
</dbReference>
<evidence type="ECO:0000256" key="7">
    <source>
        <dbReference type="ARBA" id="ARBA00023212"/>
    </source>
</evidence>
<evidence type="ECO:0000256" key="6">
    <source>
        <dbReference type="ARBA" id="ARBA00022776"/>
    </source>
</evidence>
<dbReference type="PANTHER" id="PTHR10623">
    <property type="entry name" value="MICROTUBULE-ASSOCIATED PROTEIN RP/EB FAMILY MEMBER"/>
    <property type="match status" value="1"/>
</dbReference>
<organism evidence="13 14">
    <name type="scientific">Strongylocentrotus purpuratus</name>
    <name type="common">Purple sea urchin</name>
    <dbReference type="NCBI Taxonomy" id="7668"/>
    <lineage>
        <taxon>Eukaryota</taxon>
        <taxon>Metazoa</taxon>
        <taxon>Echinodermata</taxon>
        <taxon>Eleutherozoa</taxon>
        <taxon>Echinozoa</taxon>
        <taxon>Echinoidea</taxon>
        <taxon>Euechinoidea</taxon>
        <taxon>Echinacea</taxon>
        <taxon>Camarodonta</taxon>
        <taxon>Echinidea</taxon>
        <taxon>Strongylocentrotidae</taxon>
        <taxon>Strongylocentrotus</taxon>
    </lineage>
</organism>
<dbReference type="GO" id="GO:0035372">
    <property type="term" value="P:protein localization to microtubule"/>
    <property type="evidence" value="ECO:0000318"/>
    <property type="project" value="GO_Central"/>
</dbReference>
<reference evidence="13" key="2">
    <citation type="submission" date="2021-01" db="UniProtKB">
        <authorList>
            <consortium name="EnsemblMetazoa"/>
        </authorList>
    </citation>
    <scope>IDENTIFICATION</scope>
</reference>
<evidence type="ECO:0000256" key="4">
    <source>
        <dbReference type="ARBA" id="ARBA00022618"/>
    </source>
</evidence>
<proteinExistence type="inferred from homology"/>
<feature type="compositionally biased region" description="Low complexity" evidence="10">
    <location>
        <begin position="147"/>
        <end position="172"/>
    </location>
</feature>
<dbReference type="Pfam" id="PF00307">
    <property type="entry name" value="CH"/>
    <property type="match status" value="1"/>
</dbReference>
<dbReference type="FunCoup" id="A0A7M7SXM2">
    <property type="interactions" value="1858"/>
</dbReference>
<evidence type="ECO:0000256" key="8">
    <source>
        <dbReference type="ARBA" id="ARBA00023306"/>
    </source>
</evidence>
<name>A0A7M7SXM2_STRPU</name>
<dbReference type="GO" id="GO:0035371">
    <property type="term" value="C:microtubule plus-end"/>
    <property type="evidence" value="ECO:0000318"/>
    <property type="project" value="GO_Central"/>
</dbReference>
<dbReference type="Pfam" id="PF03271">
    <property type="entry name" value="EB1"/>
    <property type="match status" value="1"/>
</dbReference>
<feature type="compositionally biased region" description="Acidic residues" evidence="10">
    <location>
        <begin position="244"/>
        <end position="255"/>
    </location>
</feature>
<dbReference type="PROSITE" id="PS50021">
    <property type="entry name" value="CH"/>
    <property type="match status" value="1"/>
</dbReference>
<keyword evidence="14" id="KW-1185">Reference proteome</keyword>
<dbReference type="SUPFAM" id="SSF47576">
    <property type="entry name" value="Calponin-homology domain, CH-domain"/>
    <property type="match status" value="1"/>
</dbReference>
<reference evidence="14" key="1">
    <citation type="submission" date="2015-02" db="EMBL/GenBank/DDBJ databases">
        <title>Genome sequencing for Strongylocentrotus purpuratus.</title>
        <authorList>
            <person name="Murali S."/>
            <person name="Liu Y."/>
            <person name="Vee V."/>
            <person name="English A."/>
            <person name="Wang M."/>
            <person name="Skinner E."/>
            <person name="Han Y."/>
            <person name="Muzny D.M."/>
            <person name="Worley K.C."/>
            <person name="Gibbs R.A."/>
        </authorList>
    </citation>
    <scope>NUCLEOTIDE SEQUENCE</scope>
</reference>
<dbReference type="OrthoDB" id="2119228at2759"/>
<dbReference type="AlphaFoldDB" id="A0A7M7SXM2"/>
<dbReference type="GO" id="GO:0051301">
    <property type="term" value="P:cell division"/>
    <property type="evidence" value="ECO:0007669"/>
    <property type="project" value="UniProtKB-KW"/>
</dbReference>
<evidence type="ECO:0000313" key="13">
    <source>
        <dbReference type="EnsemblMetazoa" id="XP_030838825"/>
    </source>
</evidence>
<dbReference type="InParanoid" id="A0A7M7SXM2"/>
<dbReference type="InterPro" id="IPR036133">
    <property type="entry name" value="EB1_C_sf"/>
</dbReference>
<feature type="region of interest" description="Disordered" evidence="10">
    <location>
        <begin position="244"/>
        <end position="277"/>
    </location>
</feature>
<evidence type="ECO:0000313" key="14">
    <source>
        <dbReference type="Proteomes" id="UP000007110"/>
    </source>
</evidence>
<evidence type="ECO:0008006" key="15">
    <source>
        <dbReference type="Google" id="ProtNLM"/>
    </source>
</evidence>